<gene>
    <name evidence="1" type="ORF">PQR62_10710</name>
</gene>
<dbReference type="RefSeq" id="WP_408157660.1">
    <property type="nucleotide sequence ID" value="NZ_JAQQFM010000004.1"/>
</dbReference>
<name>A0ABW9A762_9BURK</name>
<dbReference type="EMBL" id="JAQQFM010000004">
    <property type="protein sequence ID" value="MFL9924738.1"/>
    <property type="molecule type" value="Genomic_DNA"/>
</dbReference>
<dbReference type="Proteomes" id="UP001629246">
    <property type="component" value="Unassembled WGS sequence"/>
</dbReference>
<keyword evidence="2" id="KW-1185">Reference proteome</keyword>
<comment type="caution">
    <text evidence="1">The sequence shown here is derived from an EMBL/GenBank/DDBJ whole genome shotgun (WGS) entry which is preliminary data.</text>
</comment>
<protein>
    <submittedName>
        <fullName evidence="1">Uncharacterized protein</fullName>
    </submittedName>
</protein>
<proteinExistence type="predicted"/>
<evidence type="ECO:0000313" key="2">
    <source>
        <dbReference type="Proteomes" id="UP001629246"/>
    </source>
</evidence>
<evidence type="ECO:0000313" key="1">
    <source>
        <dbReference type="EMBL" id="MFL9924738.1"/>
    </source>
</evidence>
<reference evidence="1 2" key="1">
    <citation type="journal article" date="2024" name="Chem. Sci.">
        <title>Discovery of megapolipeptins by genome mining of a Burkholderiales bacteria collection.</title>
        <authorList>
            <person name="Paulo B.S."/>
            <person name="Recchia M.J.J."/>
            <person name="Lee S."/>
            <person name="Fergusson C.H."/>
            <person name="Romanowski S.B."/>
            <person name="Hernandez A."/>
            <person name="Krull N."/>
            <person name="Liu D.Y."/>
            <person name="Cavanagh H."/>
            <person name="Bos A."/>
            <person name="Gray C.A."/>
            <person name="Murphy B.T."/>
            <person name="Linington R.G."/>
            <person name="Eustaquio A.S."/>
        </authorList>
    </citation>
    <scope>NUCLEOTIDE SEQUENCE [LARGE SCALE GENOMIC DNA]</scope>
    <source>
        <strain evidence="1 2">RL21-008-BIB-A</strain>
    </source>
</reference>
<sequence length="52" mass="5841">MAKPVCCKSDAAVKSHAMHWMKQALRLNPGNEKRHVPQEHAVSFATDALMMH</sequence>
<accession>A0ABW9A762</accession>
<organism evidence="1 2">
    <name type="scientific">Herbaspirillum lusitanum</name>
    <dbReference type="NCBI Taxonomy" id="213312"/>
    <lineage>
        <taxon>Bacteria</taxon>
        <taxon>Pseudomonadati</taxon>
        <taxon>Pseudomonadota</taxon>
        <taxon>Betaproteobacteria</taxon>
        <taxon>Burkholderiales</taxon>
        <taxon>Oxalobacteraceae</taxon>
        <taxon>Herbaspirillum</taxon>
    </lineage>
</organism>